<dbReference type="GeneID" id="17355307"/>
<feature type="non-terminal residue" evidence="1">
    <location>
        <position position="189"/>
    </location>
</feature>
<name>E1ZDX1_CHLVA</name>
<keyword evidence="2" id="KW-1185">Reference proteome</keyword>
<dbReference type="OrthoDB" id="4531at2759"/>
<dbReference type="Pfam" id="PF00300">
    <property type="entry name" value="His_Phos_1"/>
    <property type="match status" value="1"/>
</dbReference>
<evidence type="ECO:0008006" key="3">
    <source>
        <dbReference type="Google" id="ProtNLM"/>
    </source>
</evidence>
<organism evidence="2">
    <name type="scientific">Chlorella variabilis</name>
    <name type="common">Green alga</name>
    <dbReference type="NCBI Taxonomy" id="554065"/>
    <lineage>
        <taxon>Eukaryota</taxon>
        <taxon>Viridiplantae</taxon>
        <taxon>Chlorophyta</taxon>
        <taxon>core chlorophytes</taxon>
        <taxon>Trebouxiophyceae</taxon>
        <taxon>Chlorellales</taxon>
        <taxon>Chlorellaceae</taxon>
        <taxon>Chlorella clade</taxon>
        <taxon>Chlorella</taxon>
    </lineage>
</organism>
<evidence type="ECO:0000313" key="2">
    <source>
        <dbReference type="Proteomes" id="UP000008141"/>
    </source>
</evidence>
<dbReference type="RefSeq" id="XP_005848033.1">
    <property type="nucleotide sequence ID" value="XM_005847971.1"/>
</dbReference>
<dbReference type="SUPFAM" id="SSF53254">
    <property type="entry name" value="Phosphoglycerate mutase-like"/>
    <property type="match status" value="1"/>
</dbReference>
<dbReference type="AlphaFoldDB" id="E1ZDX1"/>
<dbReference type="KEGG" id="cvr:CHLNCDRAFT_12207"/>
<dbReference type="EMBL" id="GL433843">
    <property type="protein sequence ID" value="EFN55931.1"/>
    <property type="molecule type" value="Genomic_DNA"/>
</dbReference>
<dbReference type="InterPro" id="IPR013078">
    <property type="entry name" value="His_Pase_superF_clade-1"/>
</dbReference>
<dbReference type="OMA" id="DENCWIW"/>
<proteinExistence type="predicted"/>
<feature type="non-terminal residue" evidence="1">
    <location>
        <position position="1"/>
    </location>
</feature>
<sequence length="189" mass="20737">LPVQQLNNTYYLVRAGQSVAESEGYILTNPVSKTSLTCGLSREGKQQVLQTYRQLRELGLDEACWLWPSITQNAYQTAEILASLLYVGRSRIVPEFSFLDARGVGEWERFPTGEVAAALEVGDALAPTWRPAPNVDGTVHESSADVLVRVRQLLSILETEYIGESVVIVSPDSDNLSVLQAACLGVDLR</sequence>
<dbReference type="PANTHER" id="PTHR47580">
    <property type="entry name" value="PHOSPHOGLYCERATE MUTASE FAMILY PROTEIN"/>
    <property type="match status" value="1"/>
</dbReference>
<dbReference type="PANTHER" id="PTHR47580:SF1">
    <property type="entry name" value="PHOSPHOGLYCERATE MUTASE FAMILY PROTEIN"/>
    <property type="match status" value="1"/>
</dbReference>
<dbReference type="InParanoid" id="E1ZDX1"/>
<dbReference type="eggNOG" id="ENOG502QQRI">
    <property type="taxonomic scope" value="Eukaryota"/>
</dbReference>
<dbReference type="InterPro" id="IPR029033">
    <property type="entry name" value="His_PPase_superfam"/>
</dbReference>
<accession>E1ZDX1</accession>
<reference evidence="1 2" key="1">
    <citation type="journal article" date="2010" name="Plant Cell">
        <title>The Chlorella variabilis NC64A genome reveals adaptation to photosymbiosis, coevolution with viruses, and cryptic sex.</title>
        <authorList>
            <person name="Blanc G."/>
            <person name="Duncan G."/>
            <person name="Agarkova I."/>
            <person name="Borodovsky M."/>
            <person name="Gurnon J."/>
            <person name="Kuo A."/>
            <person name="Lindquist E."/>
            <person name="Lucas S."/>
            <person name="Pangilinan J."/>
            <person name="Polle J."/>
            <person name="Salamov A."/>
            <person name="Terry A."/>
            <person name="Yamada T."/>
            <person name="Dunigan D.D."/>
            <person name="Grigoriev I.V."/>
            <person name="Claverie J.M."/>
            <person name="Van Etten J.L."/>
        </authorList>
    </citation>
    <scope>NUCLEOTIDE SEQUENCE [LARGE SCALE GENOMIC DNA]</scope>
    <source>
        <strain evidence="1 2">NC64A</strain>
    </source>
</reference>
<dbReference type="Gene3D" id="3.40.50.1240">
    <property type="entry name" value="Phosphoglycerate mutase-like"/>
    <property type="match status" value="1"/>
</dbReference>
<gene>
    <name evidence="1" type="ORF">CHLNCDRAFT_12207</name>
</gene>
<protein>
    <recommendedName>
        <fullName evidence="3">Phosphoglycerate mutase</fullName>
    </recommendedName>
</protein>
<evidence type="ECO:0000313" key="1">
    <source>
        <dbReference type="EMBL" id="EFN55931.1"/>
    </source>
</evidence>
<dbReference type="Proteomes" id="UP000008141">
    <property type="component" value="Unassembled WGS sequence"/>
</dbReference>
<dbReference type="FunCoup" id="E1ZDX1">
    <property type="interactions" value="492"/>
</dbReference>